<evidence type="ECO:0000313" key="2">
    <source>
        <dbReference type="EMBL" id="CAE0117769.1"/>
    </source>
</evidence>
<dbReference type="EMBL" id="HBHX01033213">
    <property type="protein sequence ID" value="CAE0117769.1"/>
    <property type="molecule type" value="Transcribed_RNA"/>
</dbReference>
<reference evidence="2" key="1">
    <citation type="submission" date="2021-01" db="EMBL/GenBank/DDBJ databases">
        <authorList>
            <person name="Corre E."/>
            <person name="Pelletier E."/>
            <person name="Niang G."/>
            <person name="Scheremetjew M."/>
            <person name="Finn R."/>
            <person name="Kale V."/>
            <person name="Holt S."/>
            <person name="Cochrane G."/>
            <person name="Meng A."/>
            <person name="Brown T."/>
            <person name="Cohen L."/>
        </authorList>
    </citation>
    <scope>NUCLEOTIDE SEQUENCE</scope>
    <source>
        <strain evidence="2">CCMP281</strain>
    </source>
</reference>
<dbReference type="Pfam" id="PF03016">
    <property type="entry name" value="Exostosin_GT47"/>
    <property type="match status" value="1"/>
</dbReference>
<proteinExistence type="predicted"/>
<accession>A0A7S3AZB1</accession>
<organism evidence="2">
    <name type="scientific">Haptolina ericina</name>
    <dbReference type="NCBI Taxonomy" id="156174"/>
    <lineage>
        <taxon>Eukaryota</taxon>
        <taxon>Haptista</taxon>
        <taxon>Haptophyta</taxon>
        <taxon>Prymnesiophyceae</taxon>
        <taxon>Prymnesiales</taxon>
        <taxon>Prymnesiaceae</taxon>
        <taxon>Haptolina</taxon>
    </lineage>
</organism>
<feature type="domain" description="Exostosin GT47" evidence="1">
    <location>
        <begin position="8"/>
        <end position="81"/>
    </location>
</feature>
<evidence type="ECO:0000259" key="1">
    <source>
        <dbReference type="Pfam" id="PF03016"/>
    </source>
</evidence>
<sequence length="158" mass="17925">MPLSASDTIERMGKTVFCVAPTGDSDGFTQRFYYILAAGCIPVRVDTYYSAFSFGRVAWPFKQTIDWRRATILLPPDRLKRDGLLPTLRNVSASRIAAMQRYIKTVVRPSVLFNYRGTAPDAYSAFLDELIHLSKTKLPRLDQASKLPGRFSRKRRGD</sequence>
<protein>
    <recommendedName>
        <fullName evidence="1">Exostosin GT47 domain-containing protein</fullName>
    </recommendedName>
</protein>
<name>A0A7S3AZB1_9EUKA</name>
<dbReference type="AlphaFoldDB" id="A0A7S3AZB1"/>
<gene>
    <name evidence="2" type="ORF">HERI1096_LOCUS18468</name>
</gene>
<dbReference type="InterPro" id="IPR040911">
    <property type="entry name" value="Exostosin_GT47"/>
</dbReference>